<keyword evidence="6 7" id="KW-0472">Membrane</keyword>
<protein>
    <submittedName>
        <fullName evidence="9">Sodium/potassium-transporting ATPase subunit beta</fullName>
    </submittedName>
</protein>
<evidence type="ECO:0000256" key="2">
    <source>
        <dbReference type="ARBA" id="ARBA00005876"/>
    </source>
</evidence>
<dbReference type="GO" id="GO:1990573">
    <property type="term" value="P:potassium ion import across plasma membrane"/>
    <property type="evidence" value="ECO:0007669"/>
    <property type="project" value="TreeGrafter"/>
</dbReference>
<keyword evidence="4" id="KW-0735">Signal-anchor</keyword>
<dbReference type="GO" id="GO:0030007">
    <property type="term" value="P:intracellular potassium ion homeostasis"/>
    <property type="evidence" value="ECO:0007669"/>
    <property type="project" value="TreeGrafter"/>
</dbReference>
<keyword evidence="3 7" id="KW-0812">Transmembrane</keyword>
<dbReference type="GeneID" id="108010749"/>
<keyword evidence="5 7" id="KW-1133">Transmembrane helix</keyword>
<evidence type="ECO:0000256" key="6">
    <source>
        <dbReference type="ARBA" id="ARBA00023136"/>
    </source>
</evidence>
<organism evidence="8 9">
    <name type="scientific">Drosophila suzukii</name>
    <name type="common">Spotted-wing drosophila fruit fly</name>
    <dbReference type="NCBI Taxonomy" id="28584"/>
    <lineage>
        <taxon>Eukaryota</taxon>
        <taxon>Metazoa</taxon>
        <taxon>Ecdysozoa</taxon>
        <taxon>Arthropoda</taxon>
        <taxon>Hexapoda</taxon>
        <taxon>Insecta</taxon>
        <taxon>Pterygota</taxon>
        <taxon>Neoptera</taxon>
        <taxon>Endopterygota</taxon>
        <taxon>Diptera</taxon>
        <taxon>Brachycera</taxon>
        <taxon>Muscomorpha</taxon>
        <taxon>Ephydroidea</taxon>
        <taxon>Drosophilidae</taxon>
        <taxon>Drosophila</taxon>
        <taxon>Sophophora</taxon>
    </lineage>
</organism>
<dbReference type="AlphaFoldDB" id="A0AB39ZAC8"/>
<evidence type="ECO:0000256" key="3">
    <source>
        <dbReference type="ARBA" id="ARBA00022692"/>
    </source>
</evidence>
<dbReference type="GO" id="GO:0001671">
    <property type="term" value="F:ATPase activator activity"/>
    <property type="evidence" value="ECO:0007669"/>
    <property type="project" value="TreeGrafter"/>
</dbReference>
<dbReference type="RefSeq" id="XP_016931165.2">
    <property type="nucleotide sequence ID" value="XM_017075676.4"/>
</dbReference>
<evidence type="ECO:0000256" key="4">
    <source>
        <dbReference type="ARBA" id="ARBA00022968"/>
    </source>
</evidence>
<accession>A0AB39ZAC8</accession>
<dbReference type="Pfam" id="PF00287">
    <property type="entry name" value="Na_K-ATPase"/>
    <property type="match status" value="1"/>
</dbReference>
<dbReference type="InterPro" id="IPR000402">
    <property type="entry name" value="Na/K_ATPase_sub_beta"/>
</dbReference>
<evidence type="ECO:0000256" key="5">
    <source>
        <dbReference type="ARBA" id="ARBA00022989"/>
    </source>
</evidence>
<dbReference type="Gene3D" id="2.60.40.1660">
    <property type="entry name" value="Na, k-atpase alpha subunit"/>
    <property type="match status" value="1"/>
</dbReference>
<dbReference type="Proteomes" id="UP001652628">
    <property type="component" value="Chromosome 3"/>
</dbReference>
<dbReference type="GO" id="GO:0036376">
    <property type="term" value="P:sodium ion export across plasma membrane"/>
    <property type="evidence" value="ECO:0007669"/>
    <property type="project" value="TreeGrafter"/>
</dbReference>
<name>A0AB39ZAC8_DROSZ</name>
<keyword evidence="8" id="KW-1185">Reference proteome</keyword>
<dbReference type="GO" id="GO:0005890">
    <property type="term" value="C:sodium:potassium-exchanging ATPase complex"/>
    <property type="evidence" value="ECO:0007669"/>
    <property type="project" value="InterPro"/>
</dbReference>
<gene>
    <name evidence="9" type="primary">LOC108010749</name>
</gene>
<feature type="transmembrane region" description="Helical" evidence="7">
    <location>
        <begin position="51"/>
        <end position="76"/>
    </location>
</feature>
<proteinExistence type="inferred from homology"/>
<comment type="similarity">
    <text evidence="2">Belongs to the X(+)/potassium ATPases subunit beta family.</text>
</comment>
<evidence type="ECO:0000256" key="7">
    <source>
        <dbReference type="SAM" id="Phobius"/>
    </source>
</evidence>
<evidence type="ECO:0000313" key="9">
    <source>
        <dbReference type="RefSeq" id="XP_016931165.2"/>
    </source>
</evidence>
<sequence length="312" mass="36084">MPNEAIVYSGPYEVGRLRRRRDRRVEEYLFRRSIRTHVAMPDMTPSRIAKLVLYFIVFFVLLATFTGGMALLVMAYRLPPDMPISKKFPGLCAVPGKWVGDVKHIVWSDENQSELGAIRRQMSRAVERYGLEGQRRLMACNLDDSWGYASGKPCVLLKLTQALGFEAITYDHGITLPDHAPDELYNYLSDLGLEARMNRIWVHCRHKKEEGLDVQFEFVPERFFDAEYLFATKNVFVNLTADDETSTYTEDPALRRIIGVQFKNIPPNTDIFIKCEVWAKNIPLYMGSVRFHVRRTGPVHPTTPLLLDEWYE</sequence>
<dbReference type="PANTHER" id="PTHR11523:SF31">
    <property type="entry name" value="AT04468P-RELATED"/>
    <property type="match status" value="1"/>
</dbReference>
<dbReference type="GO" id="GO:0006883">
    <property type="term" value="P:intracellular sodium ion homeostasis"/>
    <property type="evidence" value="ECO:0007669"/>
    <property type="project" value="TreeGrafter"/>
</dbReference>
<comment type="subcellular location">
    <subcellularLocation>
        <location evidence="1">Membrane</location>
        <topology evidence="1">Single-pass type II membrane protein</topology>
    </subcellularLocation>
</comment>
<dbReference type="PANTHER" id="PTHR11523">
    <property type="entry name" value="SODIUM/POTASSIUM-DEPENDENT ATPASE BETA SUBUNIT"/>
    <property type="match status" value="1"/>
</dbReference>
<evidence type="ECO:0000256" key="1">
    <source>
        <dbReference type="ARBA" id="ARBA00004606"/>
    </source>
</evidence>
<evidence type="ECO:0000313" key="8">
    <source>
        <dbReference type="Proteomes" id="UP001652628"/>
    </source>
</evidence>
<dbReference type="InterPro" id="IPR038702">
    <property type="entry name" value="Na/K_ATPase_sub_beta_sf"/>
</dbReference>
<reference evidence="9" key="1">
    <citation type="submission" date="2025-08" db="UniProtKB">
        <authorList>
            <consortium name="RefSeq"/>
        </authorList>
    </citation>
    <scope>IDENTIFICATION</scope>
</reference>